<dbReference type="RefSeq" id="XP_034260231.2">
    <property type="nucleotide sequence ID" value="XM_034404340.2"/>
</dbReference>
<evidence type="ECO:0000313" key="2">
    <source>
        <dbReference type="Proteomes" id="UP001652622"/>
    </source>
</evidence>
<feature type="compositionally biased region" description="Basic and acidic residues" evidence="1">
    <location>
        <begin position="328"/>
        <end position="344"/>
    </location>
</feature>
<feature type="compositionally biased region" description="Polar residues" evidence="1">
    <location>
        <begin position="814"/>
        <end position="829"/>
    </location>
</feature>
<dbReference type="KEGG" id="pgut:117656230"/>
<proteinExistence type="predicted"/>
<organism evidence="2 3">
    <name type="scientific">Pantherophis guttatus</name>
    <name type="common">Corn snake</name>
    <name type="synonym">Elaphe guttata</name>
    <dbReference type="NCBI Taxonomy" id="94885"/>
    <lineage>
        <taxon>Eukaryota</taxon>
        <taxon>Metazoa</taxon>
        <taxon>Chordata</taxon>
        <taxon>Craniata</taxon>
        <taxon>Vertebrata</taxon>
        <taxon>Euteleostomi</taxon>
        <taxon>Lepidosauria</taxon>
        <taxon>Squamata</taxon>
        <taxon>Bifurcata</taxon>
        <taxon>Unidentata</taxon>
        <taxon>Episquamata</taxon>
        <taxon>Toxicofera</taxon>
        <taxon>Serpentes</taxon>
        <taxon>Colubroidea</taxon>
        <taxon>Colubridae</taxon>
        <taxon>Colubrinae</taxon>
        <taxon>Pantherophis</taxon>
    </lineage>
</organism>
<feature type="compositionally biased region" description="Basic and acidic residues" evidence="1">
    <location>
        <begin position="1254"/>
        <end position="1265"/>
    </location>
</feature>
<feature type="region of interest" description="Disordered" evidence="1">
    <location>
        <begin position="1183"/>
        <end position="1230"/>
    </location>
</feature>
<feature type="compositionally biased region" description="Basic and acidic residues" evidence="1">
    <location>
        <begin position="143"/>
        <end position="158"/>
    </location>
</feature>
<name>A0A6P9AW14_PANGU</name>
<protein>
    <submittedName>
        <fullName evidence="3">Histone-lysine N-methyltransferase 2D-like</fullName>
    </submittedName>
</protein>
<evidence type="ECO:0000256" key="1">
    <source>
        <dbReference type="SAM" id="MobiDB-lite"/>
    </source>
</evidence>
<feature type="compositionally biased region" description="Polar residues" evidence="1">
    <location>
        <begin position="346"/>
        <end position="355"/>
    </location>
</feature>
<dbReference type="GeneID" id="117656230"/>
<feature type="region of interest" description="Disordered" evidence="1">
    <location>
        <begin position="62"/>
        <end position="235"/>
    </location>
</feature>
<feature type="region of interest" description="Disordered" evidence="1">
    <location>
        <begin position="302"/>
        <end position="360"/>
    </location>
</feature>
<feature type="compositionally biased region" description="Polar residues" evidence="1">
    <location>
        <begin position="159"/>
        <end position="198"/>
    </location>
</feature>
<reference evidence="3" key="1">
    <citation type="submission" date="2025-08" db="UniProtKB">
        <authorList>
            <consortium name="RefSeq"/>
        </authorList>
    </citation>
    <scope>IDENTIFICATION</scope>
    <source>
        <tissue evidence="3">Blood</tissue>
    </source>
</reference>
<feature type="region of interest" description="Disordered" evidence="1">
    <location>
        <begin position="1348"/>
        <end position="1378"/>
    </location>
</feature>
<feature type="compositionally biased region" description="Polar residues" evidence="1">
    <location>
        <begin position="123"/>
        <end position="141"/>
    </location>
</feature>
<sequence length="1395" mass="158201">MKPKDLECLVQEEMSKPCESYKVIHSHDHQTLDTLGNMDSLDPSPSSVQLQRLKTDAEHCGLLNGSQDLHPKEPAHGETLKGVKQDDFPIIDPSEEHSKIKVDLPLEKPLGKSKSFDLGELQISKTQEPLKKGSSQTQTTEVLKIREDLPKKNQKKIDSQTISSQEKGHQDTPQLLQSHESASKSPSILQNSSTQTSVLPEMDPCSLQSQELREMIQPQSSKLQRTTNSKMLQGHHQAENCELGVEDSHPEMRGNLQRSPQSFLVQDILYPLADTFRKSKSLELPKGNIGLLQGLKRPDISRSQENVKECPQILDDQTSSWEMNMSSQEKKSRCPTQKELKDSQSQEELGQNKPTILNPEDDHTQKLQRQERMEVLPSPGVPQECVFLQIQGNLQSHPEYFGCEDLNHPDVLQPEKHSAIPETLEFEKHGESITQLSLVSTEKGALSVWWPLGKSKSLDFREHQVPSLKSLLGELDCSKTQKMPSANLSQPQRNLQDEQRKCRTPLVFSKTQPLEDLSSKDKIGQQEENHCANQKTEHMELEAEKSQELLTHEREIMAFQKLEDIQMFCSKEYRELEAPQLQVNSQSLKEPLCTDQGVQTESKSQGLRKPLNHQVERNLQSPPSLRNLLRKSKTFGYEEPTSRVDPHIQNVQREEEPAERHSLHVEKQLLQRFEGPKSQIIQEIIKPEVLQHREIANVESIGESRGQPNCPKEAHKIEMGSIKSKISLHANQEPPQQQEDTQHIVPQDSVPHVVPPCDIPQFGIKFLQELGRLHNELSTLRPSQEVKDGKAICPQSAKVSSQPQQQIPAEPQINTGSQVLQHQKWSTATSPQPPPSSPGDFSEPSKMQPPSLQSPQSQGPDQMPRVKRELARNMGSPMQKAPQMVQWQEDLSKKSIVVSGMTDPPFLQSLENVEAKILDLQEPLNLEGKVREKEPTVRELRKDHPSNMKELLMAKSKSLAPQSLSRTREFQHERTKTVKGLPSLDKEMATKRRPISQGPLNIQAEAISSQNQKFPTKQENQSILLPQNQKEAMTQQVGQHFQEKHKRLKLQEGRNLKSWKGQELESLQLQWMEENQAFQEWRKAGTLLAEGTQPRNRSTREKGLLNLGDLEPEDESRRLERLWEQKTTETTAMTLLSPSSPGKPSEMIWEPSSLNMDISRETSFDAAQPSSPSWEINVHIRVTCPGDSPSLEKSTDQPQPGEPNQKAISSFPGEGVDGQPLLPPRPPSREKAFLWLSPQDKKEALQRLAETQAEGERRHQRDKERQALRFQERLSIAKRRRSTQDLLGDGPGDRGPWASAISEGQDEAGQKMAVKTHLEKIKRERTNIMQSKRERNTLKFKELLDPLVVPREEKPTPRQAEELQQRGNLCPSGSPGDRVKLEALSHITRMIPKEE</sequence>
<feature type="region of interest" description="Disordered" evidence="1">
    <location>
        <begin position="956"/>
        <end position="977"/>
    </location>
</feature>
<keyword evidence="2" id="KW-1185">Reference proteome</keyword>
<feature type="compositionally biased region" description="Basic and acidic residues" evidence="1">
    <location>
        <begin position="94"/>
        <end position="117"/>
    </location>
</feature>
<dbReference type="Proteomes" id="UP001652622">
    <property type="component" value="Unplaced"/>
</dbReference>
<feature type="region of interest" description="Disordered" evidence="1">
    <location>
        <begin position="1271"/>
        <end position="1311"/>
    </location>
</feature>
<feature type="region of interest" description="Disordered" evidence="1">
    <location>
        <begin position="1246"/>
        <end position="1265"/>
    </location>
</feature>
<gene>
    <name evidence="3" type="primary">LOC117656230</name>
</gene>
<dbReference type="InParanoid" id="A0A6P9AW14"/>
<feature type="region of interest" description="Disordered" evidence="1">
    <location>
        <begin position="781"/>
        <end position="864"/>
    </location>
</feature>
<feature type="compositionally biased region" description="Polar residues" evidence="1">
    <location>
        <begin position="217"/>
        <end position="231"/>
    </location>
</feature>
<feature type="compositionally biased region" description="Low complexity" evidence="1">
    <location>
        <begin position="802"/>
        <end position="813"/>
    </location>
</feature>
<feature type="compositionally biased region" description="Basic and acidic residues" evidence="1">
    <location>
        <begin position="69"/>
        <end position="87"/>
    </location>
</feature>
<feature type="compositionally biased region" description="Basic and acidic residues" evidence="1">
    <location>
        <begin position="1348"/>
        <end position="1364"/>
    </location>
</feature>
<evidence type="ECO:0000313" key="3">
    <source>
        <dbReference type="RefSeq" id="XP_034260231.2"/>
    </source>
</evidence>
<feature type="compositionally biased region" description="Polar residues" evidence="1">
    <location>
        <begin position="315"/>
        <end position="327"/>
    </location>
</feature>
<accession>A0A6P9AW14</accession>
<feature type="compositionally biased region" description="Low complexity" evidence="1">
    <location>
        <begin position="844"/>
        <end position="862"/>
    </location>
</feature>
<feature type="compositionally biased region" description="Basic and acidic residues" evidence="1">
    <location>
        <begin position="966"/>
        <end position="976"/>
    </location>
</feature>